<name>A0ABT7LC52_9BURK</name>
<keyword evidence="2" id="KW-0472">Membrane</keyword>
<dbReference type="Pfam" id="PF13975">
    <property type="entry name" value="gag-asp_proteas"/>
    <property type="match status" value="1"/>
</dbReference>
<reference evidence="4 5" key="1">
    <citation type="submission" date="2023-06" db="EMBL/GenBank/DDBJ databases">
        <title>Pelomonas sp. APW6 16S ribosomal RNA gene genome sequencing and assembly.</title>
        <authorList>
            <person name="Woo H."/>
        </authorList>
    </citation>
    <scope>NUCLEOTIDE SEQUENCE [LARGE SCALE GENOMIC DNA]</scope>
    <source>
        <strain evidence="4 5">APW6</strain>
    </source>
</reference>
<dbReference type="RefSeq" id="WP_285980571.1">
    <property type="nucleotide sequence ID" value="NZ_JASVDS010000001.1"/>
</dbReference>
<sequence>MSKELPSTFKLLTVWLLILTGVFLAVLAWQHQRERPRFTLNERELRLQRGADGHFHWPGHLAGQATVFLVDTGATTTALPRALAEQLGLHPLERLRSSTAGGVVDGYAAEVDLRLEGGLHAERLRVAVLPSLDAPLLGMDVLGRLKFRQHDGEFTVELQ</sequence>
<dbReference type="EMBL" id="JASVDS010000001">
    <property type="protein sequence ID" value="MDL5030434.1"/>
    <property type="molecule type" value="Genomic_DNA"/>
</dbReference>
<evidence type="ECO:0000313" key="5">
    <source>
        <dbReference type="Proteomes" id="UP001238603"/>
    </source>
</evidence>
<dbReference type="InterPro" id="IPR034122">
    <property type="entry name" value="Retropepsin-like_bacterial"/>
</dbReference>
<evidence type="ECO:0000313" key="4">
    <source>
        <dbReference type="EMBL" id="MDL5030434.1"/>
    </source>
</evidence>
<dbReference type="Gene3D" id="2.40.70.10">
    <property type="entry name" value="Acid Proteases"/>
    <property type="match status" value="1"/>
</dbReference>
<dbReference type="Proteomes" id="UP001238603">
    <property type="component" value="Unassembled WGS sequence"/>
</dbReference>
<dbReference type="InterPro" id="IPR011969">
    <property type="entry name" value="Clan_AA_Asp_peptidase_C"/>
</dbReference>
<gene>
    <name evidence="4" type="ORF">QRD43_00835</name>
</gene>
<evidence type="ECO:0000259" key="3">
    <source>
        <dbReference type="PROSITE" id="PS50175"/>
    </source>
</evidence>
<dbReference type="InterPro" id="IPR021109">
    <property type="entry name" value="Peptidase_aspartic_dom_sf"/>
</dbReference>
<evidence type="ECO:0000256" key="2">
    <source>
        <dbReference type="SAM" id="Phobius"/>
    </source>
</evidence>
<feature type="domain" description="Peptidase A2" evidence="3">
    <location>
        <begin position="66"/>
        <end position="141"/>
    </location>
</feature>
<feature type="transmembrane region" description="Helical" evidence="2">
    <location>
        <begin position="12"/>
        <end position="29"/>
    </location>
</feature>
<keyword evidence="2" id="KW-0812">Transmembrane</keyword>
<dbReference type="CDD" id="cd05483">
    <property type="entry name" value="retropepsin_like_bacteria"/>
    <property type="match status" value="1"/>
</dbReference>
<keyword evidence="5" id="KW-1185">Reference proteome</keyword>
<protein>
    <submittedName>
        <fullName evidence="4">Retropepsin-like aspartic protease</fullName>
    </submittedName>
</protein>
<dbReference type="InterPro" id="IPR001969">
    <property type="entry name" value="Aspartic_peptidase_AS"/>
</dbReference>
<keyword evidence="2" id="KW-1133">Transmembrane helix</keyword>
<dbReference type="PROSITE" id="PS50175">
    <property type="entry name" value="ASP_PROT_RETROV"/>
    <property type="match status" value="1"/>
</dbReference>
<organism evidence="4 5">
    <name type="scientific">Roseateles subflavus</name>
    <dbReference type="NCBI Taxonomy" id="3053353"/>
    <lineage>
        <taxon>Bacteria</taxon>
        <taxon>Pseudomonadati</taxon>
        <taxon>Pseudomonadota</taxon>
        <taxon>Betaproteobacteria</taxon>
        <taxon>Burkholderiales</taxon>
        <taxon>Sphaerotilaceae</taxon>
        <taxon>Roseateles</taxon>
    </lineage>
</organism>
<dbReference type="SUPFAM" id="SSF50630">
    <property type="entry name" value="Acid proteases"/>
    <property type="match status" value="1"/>
</dbReference>
<dbReference type="InterPro" id="IPR001995">
    <property type="entry name" value="Peptidase_A2_cat"/>
</dbReference>
<dbReference type="PROSITE" id="PS00141">
    <property type="entry name" value="ASP_PROTEASE"/>
    <property type="match status" value="1"/>
</dbReference>
<evidence type="ECO:0000256" key="1">
    <source>
        <dbReference type="ARBA" id="ARBA00022801"/>
    </source>
</evidence>
<proteinExistence type="predicted"/>
<comment type="caution">
    <text evidence="4">The sequence shown here is derived from an EMBL/GenBank/DDBJ whole genome shotgun (WGS) entry which is preliminary data.</text>
</comment>
<dbReference type="NCBIfam" id="TIGR02281">
    <property type="entry name" value="clan_AA_DTGA"/>
    <property type="match status" value="1"/>
</dbReference>
<accession>A0ABT7LC52</accession>
<keyword evidence="1" id="KW-0378">Hydrolase</keyword>